<feature type="compositionally biased region" description="Low complexity" evidence="9">
    <location>
        <begin position="1242"/>
        <end position="1252"/>
    </location>
</feature>
<feature type="compositionally biased region" description="Polar residues" evidence="9">
    <location>
        <begin position="1253"/>
        <end position="1266"/>
    </location>
</feature>
<dbReference type="Pfam" id="PF04082">
    <property type="entry name" value="Fungal_trans"/>
    <property type="match status" value="1"/>
</dbReference>
<keyword evidence="12" id="KW-1185">Reference proteome</keyword>
<dbReference type="KEGG" id="tbl:TBLA_0A09760"/>
<dbReference type="GO" id="GO:0005634">
    <property type="term" value="C:nucleus"/>
    <property type="evidence" value="ECO:0007669"/>
    <property type="project" value="UniProtKB-SubCell"/>
</dbReference>
<evidence type="ECO:0000256" key="2">
    <source>
        <dbReference type="ARBA" id="ARBA00022723"/>
    </source>
</evidence>
<keyword evidence="6" id="KW-0804">Transcription</keyword>
<dbReference type="GO" id="GO:0045944">
    <property type="term" value="P:positive regulation of transcription by RNA polymerase II"/>
    <property type="evidence" value="ECO:0007669"/>
    <property type="project" value="TreeGrafter"/>
</dbReference>
<dbReference type="GO" id="GO:0043565">
    <property type="term" value="F:sequence-specific DNA binding"/>
    <property type="evidence" value="ECO:0007669"/>
    <property type="project" value="TreeGrafter"/>
</dbReference>
<feature type="compositionally biased region" description="Low complexity" evidence="9">
    <location>
        <begin position="1267"/>
        <end position="1283"/>
    </location>
</feature>
<dbReference type="InterPro" id="IPR001138">
    <property type="entry name" value="Zn2Cys6_DnaBD"/>
</dbReference>
<evidence type="ECO:0000256" key="1">
    <source>
        <dbReference type="ARBA" id="ARBA00004123"/>
    </source>
</evidence>
<feature type="region of interest" description="Disordered" evidence="9">
    <location>
        <begin position="248"/>
        <end position="318"/>
    </location>
</feature>
<name>I2GXA7_HENB6</name>
<dbReference type="Pfam" id="PF00172">
    <property type="entry name" value="Zn_clus"/>
    <property type="match status" value="1"/>
</dbReference>
<evidence type="ECO:0000256" key="6">
    <source>
        <dbReference type="ARBA" id="ARBA00023163"/>
    </source>
</evidence>
<dbReference type="PROSITE" id="PS00463">
    <property type="entry name" value="ZN2_CY6_FUNGAL_1"/>
    <property type="match status" value="1"/>
</dbReference>
<dbReference type="InParanoid" id="I2GXA7"/>
<proteinExistence type="predicted"/>
<dbReference type="Proteomes" id="UP000002866">
    <property type="component" value="Chromosome 1"/>
</dbReference>
<feature type="compositionally biased region" description="Polar residues" evidence="9">
    <location>
        <begin position="276"/>
        <end position="302"/>
    </location>
</feature>
<evidence type="ECO:0000313" key="12">
    <source>
        <dbReference type="Proteomes" id="UP000002866"/>
    </source>
</evidence>
<dbReference type="EMBL" id="HE806316">
    <property type="protein sequence ID" value="CCH58759.1"/>
    <property type="molecule type" value="Genomic_DNA"/>
</dbReference>
<dbReference type="CDD" id="cd12148">
    <property type="entry name" value="fungal_TF_MHR"/>
    <property type="match status" value="1"/>
</dbReference>
<evidence type="ECO:0000256" key="9">
    <source>
        <dbReference type="SAM" id="MobiDB-lite"/>
    </source>
</evidence>
<organism evidence="11 12">
    <name type="scientific">Henningerozyma blattae (strain ATCC 34711 / CBS 6284 / DSM 70876 / NBRC 10599 / NRRL Y-10934 / UCD 77-7)</name>
    <name type="common">Yeast</name>
    <name type="synonym">Tetrapisispora blattae</name>
    <dbReference type="NCBI Taxonomy" id="1071380"/>
    <lineage>
        <taxon>Eukaryota</taxon>
        <taxon>Fungi</taxon>
        <taxon>Dikarya</taxon>
        <taxon>Ascomycota</taxon>
        <taxon>Saccharomycotina</taxon>
        <taxon>Saccharomycetes</taxon>
        <taxon>Saccharomycetales</taxon>
        <taxon>Saccharomycetaceae</taxon>
        <taxon>Henningerozyma</taxon>
    </lineage>
</organism>
<feature type="compositionally biased region" description="Polar residues" evidence="9">
    <location>
        <begin position="1209"/>
        <end position="1219"/>
    </location>
</feature>
<dbReference type="CDD" id="cd00067">
    <property type="entry name" value="GAL4"/>
    <property type="match status" value="1"/>
</dbReference>
<dbReference type="OrthoDB" id="2399539at2759"/>
<dbReference type="SMART" id="SM00066">
    <property type="entry name" value="GAL4"/>
    <property type="match status" value="1"/>
</dbReference>
<feature type="compositionally biased region" description="Polar residues" evidence="9">
    <location>
        <begin position="890"/>
        <end position="900"/>
    </location>
</feature>
<evidence type="ECO:0000256" key="8">
    <source>
        <dbReference type="SAM" id="Coils"/>
    </source>
</evidence>
<feature type="region of interest" description="Disordered" evidence="9">
    <location>
        <begin position="159"/>
        <end position="178"/>
    </location>
</feature>
<dbReference type="GO" id="GO:0000981">
    <property type="term" value="F:DNA-binding transcription factor activity, RNA polymerase II-specific"/>
    <property type="evidence" value="ECO:0007669"/>
    <property type="project" value="InterPro"/>
</dbReference>
<dbReference type="FunCoup" id="I2GXA7">
    <property type="interactions" value="444"/>
</dbReference>
<dbReference type="GO" id="GO:0006351">
    <property type="term" value="P:DNA-templated transcription"/>
    <property type="evidence" value="ECO:0007669"/>
    <property type="project" value="InterPro"/>
</dbReference>
<dbReference type="Gene3D" id="4.10.240.10">
    <property type="entry name" value="Zn(2)-C6 fungal-type DNA-binding domain"/>
    <property type="match status" value="1"/>
</dbReference>
<feature type="region of interest" description="Disordered" evidence="9">
    <location>
        <begin position="1382"/>
        <end position="1419"/>
    </location>
</feature>
<keyword evidence="8" id="KW-0175">Coiled coil</keyword>
<gene>
    <name evidence="11" type="primary">TBLA0A09760</name>
    <name evidence="11" type="ORF">TBLA_0A09760</name>
</gene>
<feature type="compositionally biased region" description="Polar residues" evidence="9">
    <location>
        <begin position="1008"/>
        <end position="1020"/>
    </location>
</feature>
<dbReference type="SUPFAM" id="SSF57701">
    <property type="entry name" value="Zn2/Cys6 DNA-binding domain"/>
    <property type="match status" value="1"/>
</dbReference>
<feature type="compositionally biased region" description="Low complexity" evidence="9">
    <location>
        <begin position="869"/>
        <end position="889"/>
    </location>
</feature>
<feature type="region of interest" description="Disordered" evidence="9">
    <location>
        <begin position="821"/>
        <end position="900"/>
    </location>
</feature>
<keyword evidence="2" id="KW-0479">Metal-binding</keyword>
<dbReference type="STRING" id="1071380.I2GXA7"/>
<evidence type="ECO:0000313" key="11">
    <source>
        <dbReference type="EMBL" id="CCH58759.1"/>
    </source>
</evidence>
<dbReference type="PROSITE" id="PS50048">
    <property type="entry name" value="ZN2_CY6_FUNGAL_2"/>
    <property type="match status" value="1"/>
</dbReference>
<evidence type="ECO:0000256" key="4">
    <source>
        <dbReference type="ARBA" id="ARBA00023015"/>
    </source>
</evidence>
<feature type="compositionally biased region" description="Polar residues" evidence="9">
    <location>
        <begin position="1291"/>
        <end position="1302"/>
    </location>
</feature>
<keyword evidence="7" id="KW-0539">Nucleus</keyword>
<protein>
    <recommendedName>
        <fullName evidence="10">Zn(2)-C6 fungal-type domain-containing protein</fullName>
    </recommendedName>
</protein>
<accession>I2GXA7</accession>
<dbReference type="OMA" id="AHDMINN"/>
<dbReference type="GO" id="GO:0008270">
    <property type="term" value="F:zinc ion binding"/>
    <property type="evidence" value="ECO:0007669"/>
    <property type="project" value="InterPro"/>
</dbReference>
<evidence type="ECO:0000256" key="5">
    <source>
        <dbReference type="ARBA" id="ARBA00023125"/>
    </source>
</evidence>
<dbReference type="InterPro" id="IPR007219">
    <property type="entry name" value="XnlR_reg_dom"/>
</dbReference>
<dbReference type="eggNOG" id="ENOG502QS9Q">
    <property type="taxonomic scope" value="Eukaryota"/>
</dbReference>
<feature type="domain" description="Zn(2)-C6 fungal-type" evidence="10">
    <location>
        <begin position="40"/>
        <end position="70"/>
    </location>
</feature>
<feature type="compositionally biased region" description="Low complexity" evidence="9">
    <location>
        <begin position="826"/>
        <end position="862"/>
    </location>
</feature>
<dbReference type="InterPro" id="IPR036864">
    <property type="entry name" value="Zn2-C6_fun-type_DNA-bd_sf"/>
</dbReference>
<keyword evidence="4" id="KW-0805">Transcription regulation</keyword>
<feature type="compositionally biased region" description="Low complexity" evidence="9">
    <location>
        <begin position="984"/>
        <end position="1004"/>
    </location>
</feature>
<feature type="compositionally biased region" description="Low complexity" evidence="9">
    <location>
        <begin position="568"/>
        <end position="585"/>
    </location>
</feature>
<sequence>MGRPRKEVSEENLERFQKELELAGDNVDLLLQDKKGRSKSCLLCRRRKQRCDHKLPSCTACLKAGVKCVQPARYSNNAAPIKQETPLSDNNTSITTARRNTKTLPIHLPLPSSNPTAINTTTANSNTPNTLPLSLPLPIPNPITNLPLQHQQQQPDATTIIPLPPRSVNRKSKSSGSIVNTNKDEYQIFLEKKLSYLEKMLDLPIGGSVFNRKLTQYKKFTHLLGEMDDDLEDLLQDQDLQKTKRNLHNLKNFGNGSKNILPPPPPPRSDFIKHQYQLSPINNNTSSKNNGHHLINSSKVHNSSPTPPPSSASSTNIHSDIPALKTDSMDSINFSNCIFAKYNLQEFFNYDPAFEFNEELSRLFLNTYFTRLQFKYPVLDENEIYSFHENYINNKIHSFSNNDFHFNYGKMWLIFSISAYLHMTTGKYNGLPPVRYFSTAVRHITRCSNNLTDLQKVELLALLVLYIMKTDQDSLLLYDIIKDVMQIAQFNLKLNKYNPNNPNKFRQIRIFWSLYLLERTICVAVGKSYIISEKDIDLPYFDINSFNTRKITSPATNNTKTFEENNKNHSNNNSNSNSNNNNTDNNDTHLVHFINQSLRLRRLESAFTEQLDLLPQKFKSKDILKNELPMVKKYFHDLEIWRSNCLISSVKNFENENLKLYYYRAVRLLLQPYLEILSPEDKLFRECQAAAGQICQLYKTFHRMTASGNSSTAIHTVFVAGVTLIYCMWLARNMDDERRKKLGDISKHTRPHISASLFVTMDDLKACSICLYVMTERSKFARTFRDTYDQLMNATIGNLIERCGPDSSELIYMTNFKKDKYKNKNSHSNSNSIPNSTTNSNTTTPSSNSSPNSNINSIVNTPLPEHSASLSNLNETTTNTERNLSLNTSPSNSASLSNEKQFSTKLPHLVNQNISNSSISNFKNISTMGMPPAIERVFGKNCMDDHVAFVENSQVDLQEQKYFKKKQNALAKSVLPKSLSNLLSTTTSSSATSSSNNTSSQSDNTDNETLTNNQSTNIVKSSNNNNNIGETKRNHDEEDLQHEADNELETLNEKIIPKKKKRKISNKSSPNNENENHFIVKKPNINQFDWKTFQEQAYLQQHFARQNLQAYLSSLAQYTNSENVTPYLAKSQAIPTNSSQTNIAANSSQNNLATYSNNNIKISNNNPAPIRNLSSGNNTTMPYIIPKIPNAFSHLSNFDSTTKTNIQQSNISTHSQQSPNSFSNSTNKDNSNTSADITPKNSISISSQDQQQLSNGLAQSQISRQQSFTNSNSNSLFNTSTNSPIDKDPNSKSSQLQPIMTKSSFIRPSTSISSIQKANSFNADILTGNILLSNGAHGMINNISSWTTDSLITNNTSNFNIDDNSSFSDPSIQLNQVQPINHNNQQPSQTIYGNHNSPQAPNGNPNQQYFSSQPPAQHQIPQMNQNFMNNYPTNTNPNNNISNDINSSINNTINNSINNTINTSINNTINTSINNSHGRLINNDLFAQQINPDGAVKKPVSFNINSSWEAPIATPIEETWISNEDYGFLT</sequence>
<keyword evidence="5" id="KW-0238">DNA-binding</keyword>
<dbReference type="GeneID" id="14493521"/>
<dbReference type="HOGENOM" id="CLU_004038_1_0_1"/>
<feature type="compositionally biased region" description="Low complexity" evidence="9">
    <location>
        <begin position="1220"/>
        <end position="1234"/>
    </location>
</feature>
<evidence type="ECO:0000256" key="7">
    <source>
        <dbReference type="ARBA" id="ARBA00023242"/>
    </source>
</evidence>
<evidence type="ECO:0000259" key="10">
    <source>
        <dbReference type="PROSITE" id="PS50048"/>
    </source>
</evidence>
<dbReference type="PANTHER" id="PTHR47782:SF12">
    <property type="entry name" value="ZN(II)2CYS6 TRANSCRIPTION FACTOR (EUROFUNG)"/>
    <property type="match status" value="1"/>
</dbReference>
<feature type="region of interest" description="Disordered" evidence="9">
    <location>
        <begin position="554"/>
        <end position="587"/>
    </location>
</feature>
<dbReference type="RefSeq" id="XP_004178278.1">
    <property type="nucleotide sequence ID" value="XM_004178230.1"/>
</dbReference>
<dbReference type="PANTHER" id="PTHR47782">
    <property type="entry name" value="ZN(II)2CYS6 TRANSCRIPTION FACTOR (EUROFUNG)-RELATED"/>
    <property type="match status" value="1"/>
</dbReference>
<dbReference type="InterPro" id="IPR052202">
    <property type="entry name" value="Yeast_MetPath_Reg"/>
</dbReference>
<feature type="region of interest" description="Disordered" evidence="9">
    <location>
        <begin position="1209"/>
        <end position="1302"/>
    </location>
</feature>
<reference evidence="11 12" key="1">
    <citation type="journal article" date="2011" name="Proc. Natl. Acad. Sci. U.S.A.">
        <title>Evolutionary erosion of yeast sex chromosomes by mating-type switching accidents.</title>
        <authorList>
            <person name="Gordon J.L."/>
            <person name="Armisen D."/>
            <person name="Proux-Wera E."/>
            <person name="Oheigeartaigh S.S."/>
            <person name="Byrne K.P."/>
            <person name="Wolfe K.H."/>
        </authorList>
    </citation>
    <scope>NUCLEOTIDE SEQUENCE [LARGE SCALE GENOMIC DNA]</scope>
    <source>
        <strain evidence="12">ATCC 34711 / CBS 6284 / DSM 70876 / NBRC 10599 / NRRL Y-10934 / UCD 77-7</strain>
    </source>
</reference>
<feature type="compositionally biased region" description="Basic and acidic residues" evidence="9">
    <location>
        <begin position="1030"/>
        <end position="1056"/>
    </location>
</feature>
<keyword evidence="3" id="KW-0862">Zinc</keyword>
<feature type="coiled-coil region" evidence="8">
    <location>
        <begin position="6"/>
        <end position="33"/>
    </location>
</feature>
<evidence type="ECO:0000256" key="3">
    <source>
        <dbReference type="ARBA" id="ARBA00022833"/>
    </source>
</evidence>
<feature type="region of interest" description="Disordered" evidence="9">
    <location>
        <begin position="984"/>
        <end position="1076"/>
    </location>
</feature>
<comment type="subcellular location">
    <subcellularLocation>
        <location evidence="1">Nucleus</location>
    </subcellularLocation>
</comment>